<dbReference type="InterPro" id="IPR012867">
    <property type="entry name" value="DUF1648"/>
</dbReference>
<proteinExistence type="predicted"/>
<accession>A0A6N8IDX3</accession>
<feature type="transmembrane region" description="Helical" evidence="1">
    <location>
        <begin position="35"/>
        <end position="56"/>
    </location>
</feature>
<keyword evidence="4" id="KW-1185">Reference proteome</keyword>
<sequence length="231" mass="24873">MLMRAFERTAAMSSNSEHNCVVDGQVPARRSRWRIAALIALAALPLVLTAAAQPFLPETVPVHFDVDGPDRWGSKAELFVGAGILFVIEIAAALLFAVFERQRATGREDWLVSDSFGGQMSFPVVAGVFAVLDLFQAASVAMCFAEAGFAAPVDVVQLLVDLGMGAIVFGLLAFSLYMLITGKGLQFVNSHPGSSELERKLGADKQQARAIGALLLFITAFLLVEWIVTMR</sequence>
<protein>
    <submittedName>
        <fullName evidence="3">DUF1648 domain-containing protein</fullName>
    </submittedName>
</protein>
<gene>
    <name evidence="3" type="ORF">GO738_01825</name>
</gene>
<feature type="transmembrane region" description="Helical" evidence="1">
    <location>
        <begin position="120"/>
        <end position="142"/>
    </location>
</feature>
<feature type="domain" description="DUF1648" evidence="2">
    <location>
        <begin position="41"/>
        <end position="81"/>
    </location>
</feature>
<dbReference type="Proteomes" id="UP000468327">
    <property type="component" value="Unassembled WGS sequence"/>
</dbReference>
<keyword evidence="1" id="KW-0812">Transmembrane</keyword>
<evidence type="ECO:0000259" key="2">
    <source>
        <dbReference type="Pfam" id="PF07853"/>
    </source>
</evidence>
<reference evidence="3 4" key="1">
    <citation type="submission" date="2019-11" db="EMBL/GenBank/DDBJ databases">
        <title>Whole genome shotgun sequencing (WGS) data from Adlercreutzia equolifaciens ResAG-91, Eggerthella lenta MRI-F36, MRI-F37, MRI-F40, ResAG-49, ResAG-88, ResAG-121, ResAG-145, and Gordonibacter sp. ResAG-5, ResAG-26, ResAG-43, ResAG-50, ResAG-59.</title>
        <authorList>
            <person name="Stoll D.A."/>
            <person name="Danylec N."/>
            <person name="Franz C.M.A.P."/>
            <person name="Huch M."/>
        </authorList>
    </citation>
    <scope>NUCLEOTIDE SEQUENCE [LARGE SCALE GENOMIC DNA]</scope>
    <source>
        <strain evidence="3 4">ResAG-59</strain>
    </source>
</reference>
<keyword evidence="1" id="KW-0472">Membrane</keyword>
<keyword evidence="1" id="KW-1133">Transmembrane helix</keyword>
<feature type="transmembrane region" description="Helical" evidence="1">
    <location>
        <begin position="162"/>
        <end position="180"/>
    </location>
</feature>
<name>A0A6N8IDX3_9ACTN</name>
<organism evidence="3 4">
    <name type="scientific">Gordonibacter urolithinfaciens</name>
    <dbReference type="NCBI Taxonomy" id="1335613"/>
    <lineage>
        <taxon>Bacteria</taxon>
        <taxon>Bacillati</taxon>
        <taxon>Actinomycetota</taxon>
        <taxon>Coriobacteriia</taxon>
        <taxon>Eggerthellales</taxon>
        <taxon>Eggerthellaceae</taxon>
        <taxon>Gordonibacter</taxon>
    </lineage>
</organism>
<dbReference type="AlphaFoldDB" id="A0A6N8IDX3"/>
<evidence type="ECO:0000256" key="1">
    <source>
        <dbReference type="SAM" id="Phobius"/>
    </source>
</evidence>
<dbReference type="Pfam" id="PF07853">
    <property type="entry name" value="DUF1648"/>
    <property type="match status" value="1"/>
</dbReference>
<evidence type="ECO:0000313" key="3">
    <source>
        <dbReference type="EMBL" id="MVN14104.1"/>
    </source>
</evidence>
<dbReference type="EMBL" id="WPOC01000002">
    <property type="protein sequence ID" value="MVN14104.1"/>
    <property type="molecule type" value="Genomic_DNA"/>
</dbReference>
<feature type="transmembrane region" description="Helical" evidence="1">
    <location>
        <begin position="76"/>
        <end position="99"/>
    </location>
</feature>
<evidence type="ECO:0000313" key="4">
    <source>
        <dbReference type="Proteomes" id="UP000468327"/>
    </source>
</evidence>
<feature type="transmembrane region" description="Helical" evidence="1">
    <location>
        <begin position="208"/>
        <end position="228"/>
    </location>
</feature>
<comment type="caution">
    <text evidence="3">The sequence shown here is derived from an EMBL/GenBank/DDBJ whole genome shotgun (WGS) entry which is preliminary data.</text>
</comment>